<dbReference type="InterPro" id="IPR014914">
    <property type="entry name" value="RES_dom"/>
</dbReference>
<sequence>MVLWRISNHADLKGIGGLRAPGRWHFAGRPVVYLAEHPAGALLETLVHQEIPSTSDLPDTYRLLRVAVSESASIAELGESALPENWREDRSYTQSAGSEWLEGGSTALLKVPSAVMPFAYNYILNPVQADAANIKIEMVIDVRHDPRILRLLTRP</sequence>
<name>A0A158J8H1_CABCO</name>
<accession>A0A158J8H1</accession>
<evidence type="ECO:0000259" key="1">
    <source>
        <dbReference type="SMART" id="SM00953"/>
    </source>
</evidence>
<evidence type="ECO:0000313" key="2">
    <source>
        <dbReference type="EMBL" id="SAL65222.1"/>
    </source>
</evidence>
<dbReference type="Pfam" id="PF08808">
    <property type="entry name" value="RES"/>
    <property type="match status" value="1"/>
</dbReference>
<reference evidence="3" key="1">
    <citation type="submission" date="2016-01" db="EMBL/GenBank/DDBJ databases">
        <authorList>
            <person name="Peeters C."/>
        </authorList>
    </citation>
    <scope>NUCLEOTIDE SEQUENCE [LARGE SCALE GENOMIC DNA]</scope>
</reference>
<proteinExistence type="predicted"/>
<feature type="domain" description="RES" evidence="1">
    <location>
        <begin position="11"/>
        <end position="138"/>
    </location>
</feature>
<dbReference type="SMART" id="SM00953">
    <property type="entry name" value="RES"/>
    <property type="match status" value="1"/>
</dbReference>
<organism evidence="2 3">
    <name type="scientific">Caballeronia cordobensis</name>
    <name type="common">Burkholderia cordobensis</name>
    <dbReference type="NCBI Taxonomy" id="1353886"/>
    <lineage>
        <taxon>Bacteria</taxon>
        <taxon>Pseudomonadati</taxon>
        <taxon>Pseudomonadota</taxon>
        <taxon>Betaproteobacteria</taxon>
        <taxon>Burkholderiales</taxon>
        <taxon>Burkholderiaceae</taxon>
        <taxon>Caballeronia</taxon>
    </lineage>
</organism>
<dbReference type="Proteomes" id="UP000054740">
    <property type="component" value="Unassembled WGS sequence"/>
</dbReference>
<dbReference type="AlphaFoldDB" id="A0A158J8H1"/>
<dbReference type="EMBL" id="FCNY02000021">
    <property type="protein sequence ID" value="SAL65222.1"/>
    <property type="molecule type" value="Genomic_DNA"/>
</dbReference>
<keyword evidence="3" id="KW-1185">Reference proteome</keyword>
<gene>
    <name evidence="2" type="ORF">AWB70_06106</name>
</gene>
<protein>
    <submittedName>
        <fullName evidence="2">RES domain-containing protein</fullName>
    </submittedName>
</protein>
<evidence type="ECO:0000313" key="3">
    <source>
        <dbReference type="Proteomes" id="UP000054740"/>
    </source>
</evidence>